<dbReference type="Gene3D" id="1.10.1200.10">
    <property type="entry name" value="ACP-like"/>
    <property type="match status" value="2"/>
</dbReference>
<dbReference type="STRING" id="1458985.BJP34_16195"/>
<dbReference type="InterPro" id="IPR036736">
    <property type="entry name" value="ACP-like_sf"/>
</dbReference>
<dbReference type="KEGG" id="mpro:BJP34_16195"/>
<evidence type="ECO:0000313" key="5">
    <source>
        <dbReference type="EMBL" id="AOX00778.1"/>
    </source>
</evidence>
<dbReference type="CDD" id="cd19543">
    <property type="entry name" value="DCL_NRPS"/>
    <property type="match status" value="1"/>
</dbReference>
<dbReference type="OrthoDB" id="9757538at2"/>
<dbReference type="CDD" id="cd19531">
    <property type="entry name" value="LCL_NRPS-like"/>
    <property type="match status" value="1"/>
</dbReference>
<dbReference type="InterPro" id="IPR020806">
    <property type="entry name" value="PKS_PP-bd"/>
</dbReference>
<dbReference type="RefSeq" id="WP_070393231.1">
    <property type="nucleotide sequence ID" value="NZ_CP017599.1"/>
</dbReference>
<dbReference type="Gene3D" id="3.40.50.980">
    <property type="match status" value="2"/>
</dbReference>
<dbReference type="GO" id="GO:0005737">
    <property type="term" value="C:cytoplasm"/>
    <property type="evidence" value="ECO:0007669"/>
    <property type="project" value="TreeGrafter"/>
</dbReference>
<dbReference type="GO" id="GO:0003824">
    <property type="term" value="F:catalytic activity"/>
    <property type="evidence" value="ECO:0007669"/>
    <property type="project" value="InterPro"/>
</dbReference>
<organism evidence="5 6">
    <name type="scientific">Moorena producens PAL-8-15-08-1</name>
    <dbReference type="NCBI Taxonomy" id="1458985"/>
    <lineage>
        <taxon>Bacteria</taxon>
        <taxon>Bacillati</taxon>
        <taxon>Cyanobacteriota</taxon>
        <taxon>Cyanophyceae</taxon>
        <taxon>Coleofasciculales</taxon>
        <taxon>Coleofasciculaceae</taxon>
        <taxon>Moorena</taxon>
    </lineage>
</organism>
<dbReference type="InterPro" id="IPR001242">
    <property type="entry name" value="Condensation_dom"/>
</dbReference>
<dbReference type="FunFam" id="2.30.38.10:FF:000001">
    <property type="entry name" value="Non-ribosomal peptide synthetase PvdI"/>
    <property type="match status" value="1"/>
</dbReference>
<dbReference type="InterPro" id="IPR020845">
    <property type="entry name" value="AMP-binding_CS"/>
</dbReference>
<dbReference type="SUPFAM" id="SSF56801">
    <property type="entry name" value="Acetyl-CoA synthetase-like"/>
    <property type="match status" value="1"/>
</dbReference>
<dbReference type="FunFam" id="3.40.50.12780:FF:000012">
    <property type="entry name" value="Non-ribosomal peptide synthetase"/>
    <property type="match status" value="1"/>
</dbReference>
<dbReference type="SUPFAM" id="SSF47336">
    <property type="entry name" value="ACP-like"/>
    <property type="match status" value="2"/>
</dbReference>
<dbReference type="PANTHER" id="PTHR45527">
    <property type="entry name" value="NONRIBOSOMAL PEPTIDE SYNTHETASE"/>
    <property type="match status" value="1"/>
</dbReference>
<evidence type="ECO:0000256" key="3">
    <source>
        <dbReference type="ARBA" id="ARBA00022553"/>
    </source>
</evidence>
<evidence type="ECO:0000256" key="2">
    <source>
        <dbReference type="ARBA" id="ARBA00022450"/>
    </source>
</evidence>
<dbReference type="InterPro" id="IPR009081">
    <property type="entry name" value="PP-bd_ACP"/>
</dbReference>
<dbReference type="FunFam" id="3.40.50.980:FF:000001">
    <property type="entry name" value="Non-ribosomal peptide synthetase"/>
    <property type="match status" value="1"/>
</dbReference>
<feature type="domain" description="Carrier" evidence="4">
    <location>
        <begin position="981"/>
        <end position="1056"/>
    </location>
</feature>
<dbReference type="GO" id="GO:0031177">
    <property type="term" value="F:phosphopantetheine binding"/>
    <property type="evidence" value="ECO:0007669"/>
    <property type="project" value="InterPro"/>
</dbReference>
<name>A0A1D8TT19_9CYAN</name>
<dbReference type="FunFam" id="1.10.1200.10:FF:000005">
    <property type="entry name" value="Nonribosomal peptide synthetase 1"/>
    <property type="match status" value="1"/>
</dbReference>
<dbReference type="EMBL" id="CP017599">
    <property type="protein sequence ID" value="AOX00778.1"/>
    <property type="molecule type" value="Genomic_DNA"/>
</dbReference>
<gene>
    <name evidence="5" type="ORF">BJP34_16195</name>
</gene>
<dbReference type="InterPro" id="IPR023213">
    <property type="entry name" value="CAT-like_dom_sf"/>
</dbReference>
<dbReference type="GO" id="GO:0008610">
    <property type="term" value="P:lipid biosynthetic process"/>
    <property type="evidence" value="ECO:0007669"/>
    <property type="project" value="UniProtKB-ARBA"/>
</dbReference>
<dbReference type="PROSITE" id="PS00455">
    <property type="entry name" value="AMP_BINDING"/>
    <property type="match status" value="1"/>
</dbReference>
<dbReference type="Proteomes" id="UP000177870">
    <property type="component" value="Chromosome"/>
</dbReference>
<dbReference type="Pfam" id="PF00550">
    <property type="entry name" value="PP-binding"/>
    <property type="match status" value="2"/>
</dbReference>
<keyword evidence="2" id="KW-0596">Phosphopantetheine</keyword>
<dbReference type="InterPro" id="IPR000873">
    <property type="entry name" value="AMP-dep_synth/lig_dom"/>
</dbReference>
<sequence>MVVTPNKTKDIEAMYPLSSTQKGILFQTLYHPEYRLYFDQFKFTIHGNMNPKVFEQAWVRLVERHPVLRTLFVWKNRKQPVQVVRKTVKLTWSYHDWQTLSPEAQKARMDAFIDSDRQQGAELGKAPLMRCALMQVAEEKYEFVWSFHHIILDGWSWPTLLKDVWAFYNSIKNNSPLSLTPSRPYRDYITWLQQQDLSEAETFWRKILEGVTASTPLVVDNYSKDQRLQTQTCLMGRRDLSTEATARLKSFAQQNHLTLSTLVQAAWALLLSRYSRESDVVFGVTVSGRPPELAGVESMVGLFINTLPARITISDTIDTQSWLEELQQQHIEREQYSYTPLVDIQSWSDIPAGQQLFDSIVVFENYPTTERKLPDNLYITDLQDIGLTNYPLTIVAIPGEQLSLRIKYNGDRFDADTIDRMLGHLETLLVGMVTDPAVNPTELPILTESEQQLLLVQWNQTESSQPITGCIHQLFQQQAEHNPHATAVVYADQYFTYQQLNQKANQLAHYLQDLGVKPDVPVGICCERSLEVAIAILAVLKAGGTCVPLDPNYPPERLALMLADSQPPVVLTQSTVNFQANYPCHLLTLDQEWDKIGSQSDLNPDSRVKPEDLAYIIYTSGSTGTPKGVAVPHRSLINLIEHHQGEMATGVGVLQFASLSFDVSYHEIVAAWAFGGTLYLSSEAERKDIDKLIQLLANHPIAKVILPVVLWQQIAEIYGTQTHLFANLREAIACGEQLQITQPMVEMFKGLPHCTLYNFYGPSEADLVTAYRFSDRPESWPVYPPIGKAAVNVNVYILDSKLQPVPIGIPGELYVSGGGLARGYFNRPEITAEKFIANPFSVDANSRLYKTGDLARYLPDGNIEFLGRIDSLVKVRGFRVELGEVEAVLSKHPQVSQAVAQVFGESAREKYLVAYFIPQQKQTVTVEALRRFLQAQLPDYMMPSVFVEMESFELTPNGKVNRRALREPTTMRPSLGQAFVAPRTPTEEILAGIWQDVLGLERVGIHDNFFDLGGHSLRAMEAIALSRKALQGELSIQDFFGAPTIAEIAQHLETASHQSLHLDKPPLQPRPVQSGREPISYTQQEFWFFEQLYPGNQLYHLHLVYHLTGRLNVTALEQSLREIVRRHETLRSSFACVNGEVIYAIAPEPVYSFSVVDLRELPPQEREPEAKQQANAAIQHPFDFTQGPFLRSQLWQLDETEYVFLIATHHIVADGWSFGILLQELSTLYTVFCEGQSSTLSELPLQYADFAAWQRQWLQGQGLADQLTFWKQHLGVTPPVIQLPTDYPRPPRRTFTGSGETVKFSSALVTKLKRLCQTEGVTLYMAVLAAFKSLLFFYTGQEDIIVSSPIANRTQSEIREAIGFFVHLLPLRTHFKGNPSFRTLLRQVRSGVIDVYAHQEMPFIKLVEGLQPVRDRHYTLLTQVMFVLLNLPEQELSLTNLTVQPLELEKSDGRDIAEFDLNLYLTETSAGIEGSLFYRTDLFAATTITKMVKQFQVLLESVVTDPDRTLVQLRSFIEQTTEPIPQSKVATEESLESKPWGEPTNPTEVTLLKIWQGVLGLETISTNDNFFELGGYSTQLLQVVAKIQDIYSVEIPIATLFEYPTIAEMANVIMDLRLGSV</sequence>
<evidence type="ECO:0000259" key="4">
    <source>
        <dbReference type="PROSITE" id="PS50075"/>
    </source>
</evidence>
<dbReference type="Gene3D" id="2.30.38.10">
    <property type="entry name" value="Luciferase, Domain 3"/>
    <property type="match status" value="1"/>
</dbReference>
<dbReference type="Pfam" id="PF13193">
    <property type="entry name" value="AMP-binding_C"/>
    <property type="match status" value="1"/>
</dbReference>
<protein>
    <recommendedName>
        <fullName evidence="4">Carrier domain-containing protein</fullName>
    </recommendedName>
</protein>
<comment type="cofactor">
    <cofactor evidence="1">
        <name>pantetheine 4'-phosphate</name>
        <dbReference type="ChEBI" id="CHEBI:47942"/>
    </cofactor>
</comment>
<dbReference type="InterPro" id="IPR025110">
    <property type="entry name" value="AMP-bd_C"/>
</dbReference>
<proteinExistence type="predicted"/>
<evidence type="ECO:0000256" key="1">
    <source>
        <dbReference type="ARBA" id="ARBA00001957"/>
    </source>
</evidence>
<dbReference type="Gene3D" id="3.30.559.10">
    <property type="entry name" value="Chloramphenicol acetyltransferase-like domain"/>
    <property type="match status" value="2"/>
</dbReference>
<dbReference type="SMART" id="SM00823">
    <property type="entry name" value="PKS_PP"/>
    <property type="match status" value="2"/>
</dbReference>
<accession>A0A1D8TT19</accession>
<dbReference type="Gene3D" id="3.30.300.30">
    <property type="match status" value="1"/>
</dbReference>
<dbReference type="InterPro" id="IPR010071">
    <property type="entry name" value="AA_adenyl_dom"/>
</dbReference>
<dbReference type="InterPro" id="IPR045851">
    <property type="entry name" value="AMP-bd_C_sf"/>
</dbReference>
<dbReference type="NCBIfam" id="TIGR01733">
    <property type="entry name" value="AA-adenyl-dom"/>
    <property type="match status" value="1"/>
</dbReference>
<dbReference type="PROSITE" id="PS50075">
    <property type="entry name" value="CARRIER"/>
    <property type="match status" value="2"/>
</dbReference>
<dbReference type="Gene3D" id="3.30.559.30">
    <property type="entry name" value="Nonribosomal peptide synthetase, condensation domain"/>
    <property type="match status" value="2"/>
</dbReference>
<evidence type="ECO:0000313" key="6">
    <source>
        <dbReference type="Proteomes" id="UP000177870"/>
    </source>
</evidence>
<dbReference type="Pfam" id="PF00668">
    <property type="entry name" value="Condensation"/>
    <property type="match status" value="2"/>
</dbReference>
<reference evidence="6" key="1">
    <citation type="submission" date="2016-10" db="EMBL/GenBank/DDBJ databases">
        <title>Comparative genomics uncovers the prolific and rare metabolic potential of the cyanobacterial genus Moorea.</title>
        <authorList>
            <person name="Leao T."/>
            <person name="Castelao G."/>
            <person name="Korobeynikov A."/>
            <person name="Monroe E.A."/>
            <person name="Podell S."/>
            <person name="Glukhov E."/>
            <person name="Allen E."/>
            <person name="Gerwick W.H."/>
            <person name="Gerwick L."/>
        </authorList>
    </citation>
    <scope>NUCLEOTIDE SEQUENCE [LARGE SCALE GENOMIC DNA]</scope>
    <source>
        <strain evidence="6">PAL-8-15-08-1</strain>
    </source>
</reference>
<keyword evidence="3" id="KW-0597">Phosphoprotein</keyword>
<feature type="domain" description="Carrier" evidence="4">
    <location>
        <begin position="1542"/>
        <end position="1617"/>
    </location>
</feature>
<dbReference type="SUPFAM" id="SSF52777">
    <property type="entry name" value="CoA-dependent acyltransferases"/>
    <property type="match status" value="4"/>
</dbReference>
<dbReference type="Pfam" id="PF00501">
    <property type="entry name" value="AMP-binding"/>
    <property type="match status" value="1"/>
</dbReference>
<dbReference type="GO" id="GO:0043041">
    <property type="term" value="P:amino acid activation for nonribosomal peptide biosynthetic process"/>
    <property type="evidence" value="ECO:0007669"/>
    <property type="project" value="TreeGrafter"/>
</dbReference>
<dbReference type="GO" id="GO:0044550">
    <property type="term" value="P:secondary metabolite biosynthetic process"/>
    <property type="evidence" value="ECO:0007669"/>
    <property type="project" value="TreeGrafter"/>
</dbReference>
<dbReference type="PANTHER" id="PTHR45527:SF1">
    <property type="entry name" value="FATTY ACID SYNTHASE"/>
    <property type="match status" value="1"/>
</dbReference>